<feature type="non-terminal residue" evidence="1">
    <location>
        <position position="1"/>
    </location>
</feature>
<protein>
    <submittedName>
        <fullName evidence="1">4178_t:CDS:1</fullName>
    </submittedName>
</protein>
<dbReference type="Proteomes" id="UP000789901">
    <property type="component" value="Unassembled WGS sequence"/>
</dbReference>
<dbReference type="EMBL" id="CAJVQB010166417">
    <property type="protein sequence ID" value="CAG8857022.1"/>
    <property type="molecule type" value="Genomic_DNA"/>
</dbReference>
<feature type="non-terminal residue" evidence="1">
    <location>
        <position position="50"/>
    </location>
</feature>
<keyword evidence="2" id="KW-1185">Reference proteome</keyword>
<accession>A0ABN7XPP9</accession>
<proteinExistence type="predicted"/>
<evidence type="ECO:0000313" key="2">
    <source>
        <dbReference type="Proteomes" id="UP000789901"/>
    </source>
</evidence>
<evidence type="ECO:0000313" key="1">
    <source>
        <dbReference type="EMBL" id="CAG8857022.1"/>
    </source>
</evidence>
<comment type="caution">
    <text evidence="1">The sequence shown here is derived from an EMBL/GenBank/DDBJ whole genome shotgun (WGS) entry which is preliminary data.</text>
</comment>
<name>A0ABN7XPP9_GIGMA</name>
<gene>
    <name evidence="1" type="ORF">GMARGA_LOCUS45843</name>
</gene>
<reference evidence="1 2" key="1">
    <citation type="submission" date="2021-06" db="EMBL/GenBank/DDBJ databases">
        <authorList>
            <person name="Kallberg Y."/>
            <person name="Tangrot J."/>
            <person name="Rosling A."/>
        </authorList>
    </citation>
    <scope>NUCLEOTIDE SEQUENCE [LARGE SCALE GENOMIC DNA]</scope>
    <source>
        <strain evidence="1 2">120-4 pot B 10/14</strain>
    </source>
</reference>
<sequence length="50" mass="5780">TDTNDNGFPTTIEQLNQQIQQCNLPTKGKFPIDKQEEFPEAADFLHRTFL</sequence>
<organism evidence="1 2">
    <name type="scientific">Gigaspora margarita</name>
    <dbReference type="NCBI Taxonomy" id="4874"/>
    <lineage>
        <taxon>Eukaryota</taxon>
        <taxon>Fungi</taxon>
        <taxon>Fungi incertae sedis</taxon>
        <taxon>Mucoromycota</taxon>
        <taxon>Glomeromycotina</taxon>
        <taxon>Glomeromycetes</taxon>
        <taxon>Diversisporales</taxon>
        <taxon>Gigasporaceae</taxon>
        <taxon>Gigaspora</taxon>
    </lineage>
</organism>